<dbReference type="Proteomes" id="UP000078504">
    <property type="component" value="Unassembled WGS sequence"/>
</dbReference>
<dbReference type="PATRIC" id="fig|1354253.4.peg.4422"/>
<evidence type="ECO:0000313" key="1">
    <source>
        <dbReference type="EMBL" id="OAT17064.1"/>
    </source>
</evidence>
<name>A0A1B7HN38_9ENTR</name>
<dbReference type="AlphaFoldDB" id="A0A1B7HN38"/>
<proteinExistence type="predicted"/>
<sequence>MSNDKIKAERAQSLVGAFFEVNDGMIEVISYNGNKRVLVRFVVSGYSTVTTMVNIRNRQVKDKHKPTICGVGYVGEGVLVKGDERRKLYMVWRNMLIRLTDNVNFPTYANVGVDPRWYCFAEFVHDVITLPGYERFMTEKDLSLDKDIRNPGQTKRYCKNNCMWISKAENTIQMVKEREQRKAPPVKVQQHTQAAISSIQW</sequence>
<comment type="caution">
    <text evidence="1">The sequence shown here is derived from an EMBL/GenBank/DDBJ whole genome shotgun (WGS) entry which is preliminary data.</text>
</comment>
<dbReference type="RefSeq" id="WP_064518798.1">
    <property type="nucleotide sequence ID" value="NZ_LXEP01000044.1"/>
</dbReference>
<reference evidence="1 2" key="1">
    <citation type="submission" date="2016-04" db="EMBL/GenBank/DDBJ databases">
        <title>ATOL: Assembling a taxonomically balanced genome-scale reconstruction of the evolutionary history of the Enterobacteriaceae.</title>
        <authorList>
            <person name="Plunkett G.III."/>
            <person name="Neeno-Eckwall E.C."/>
            <person name="Glasner J.D."/>
            <person name="Perna N.T."/>
        </authorList>
    </citation>
    <scope>NUCLEOTIDE SEQUENCE [LARGE SCALE GENOMIC DNA]</scope>
    <source>
        <strain evidence="1 2">ATCC 51604</strain>
    </source>
</reference>
<gene>
    <name evidence="1" type="ORF">M977_04310</name>
</gene>
<dbReference type="EMBL" id="LXEP01000044">
    <property type="protein sequence ID" value="OAT17064.1"/>
    <property type="molecule type" value="Genomic_DNA"/>
</dbReference>
<evidence type="ECO:0000313" key="2">
    <source>
        <dbReference type="Proteomes" id="UP000078504"/>
    </source>
</evidence>
<organism evidence="1 2">
    <name type="scientific">Buttiauxella gaviniae ATCC 51604</name>
    <dbReference type="NCBI Taxonomy" id="1354253"/>
    <lineage>
        <taxon>Bacteria</taxon>
        <taxon>Pseudomonadati</taxon>
        <taxon>Pseudomonadota</taxon>
        <taxon>Gammaproteobacteria</taxon>
        <taxon>Enterobacterales</taxon>
        <taxon>Enterobacteriaceae</taxon>
        <taxon>Buttiauxella</taxon>
    </lineage>
</organism>
<accession>A0A1B7HN38</accession>
<protein>
    <submittedName>
        <fullName evidence="1">Uncharacterized protein</fullName>
    </submittedName>
</protein>